<sequence length="316" mass="36626">MQWSQIKTLFILCFLILDVYLLLQFIDKQDRADQEQYSRNNDLTIQEKLESEEITLGDIDVGIEKEASIIVSPIEFTEGQVGTVEGLDNQETVINSNNLIIGHMDEPIPIAEEASGEEIGNTIGNYIYRFGDYQFWHWDKDLNALLFFQEKENQPIYYNQYGLLLVFLNEDNEVEYYTQSILGDAKQHEERTLIPPLRAIETLYDNNELYSQDHVDNVQFGYHTWIPTLSSGKQVFAPTYKITVNGEAGDRETRDYFVNAIEGQVFSNTDEDFTRDVIVKNLSEVQMLTQDPDWKDDMVNKLRSLTQTDTNRSELP</sequence>
<gene>
    <name evidence="3" type="ORF">ACFSUN_01005</name>
</gene>
<proteinExistence type="predicted"/>
<reference evidence="4" key="1">
    <citation type="journal article" date="2019" name="Int. J. Syst. Evol. Microbiol.">
        <title>The Global Catalogue of Microorganisms (GCM) 10K type strain sequencing project: providing services to taxonomists for standard genome sequencing and annotation.</title>
        <authorList>
            <consortium name="The Broad Institute Genomics Platform"/>
            <consortium name="The Broad Institute Genome Sequencing Center for Infectious Disease"/>
            <person name="Wu L."/>
            <person name="Ma J."/>
        </authorList>
    </citation>
    <scope>NUCLEOTIDE SEQUENCE [LARGE SCALE GENOMIC DNA]</scope>
    <source>
        <strain evidence="4">TISTR 1858</strain>
    </source>
</reference>
<organism evidence="3 4">
    <name type="scientific">Oceanobacillus kapialis</name>
    <dbReference type="NCBI Taxonomy" id="481353"/>
    <lineage>
        <taxon>Bacteria</taxon>
        <taxon>Bacillati</taxon>
        <taxon>Bacillota</taxon>
        <taxon>Bacilli</taxon>
        <taxon>Bacillales</taxon>
        <taxon>Bacillaceae</taxon>
        <taxon>Oceanobacillus</taxon>
    </lineage>
</organism>
<keyword evidence="1" id="KW-0812">Transmembrane</keyword>
<evidence type="ECO:0000313" key="4">
    <source>
        <dbReference type="Proteomes" id="UP001597451"/>
    </source>
</evidence>
<evidence type="ECO:0000256" key="1">
    <source>
        <dbReference type="SAM" id="Phobius"/>
    </source>
</evidence>
<dbReference type="Proteomes" id="UP001597451">
    <property type="component" value="Unassembled WGS sequence"/>
</dbReference>
<dbReference type="Pfam" id="PF09648">
    <property type="entry name" value="YycI"/>
    <property type="match status" value="1"/>
</dbReference>
<dbReference type="EMBL" id="JBHUMX010000002">
    <property type="protein sequence ID" value="MFD2627365.1"/>
    <property type="molecule type" value="Genomic_DNA"/>
</dbReference>
<keyword evidence="1" id="KW-0472">Membrane</keyword>
<dbReference type="RefSeq" id="WP_379559996.1">
    <property type="nucleotide sequence ID" value="NZ_JBHUMX010000002.1"/>
</dbReference>
<name>A0ABW5PW48_9BACI</name>
<keyword evidence="4" id="KW-1185">Reference proteome</keyword>
<evidence type="ECO:0000259" key="2">
    <source>
        <dbReference type="Pfam" id="PF09648"/>
    </source>
</evidence>
<protein>
    <submittedName>
        <fullName evidence="3">Two-component system regulatory protein YycI</fullName>
    </submittedName>
</protein>
<dbReference type="Gene3D" id="2.40.128.690">
    <property type="entry name" value="YycH protein, domain 3-like"/>
    <property type="match status" value="1"/>
</dbReference>
<comment type="caution">
    <text evidence="3">The sequence shown here is derived from an EMBL/GenBank/DDBJ whole genome shotgun (WGS) entry which is preliminary data.</text>
</comment>
<accession>A0ABW5PW48</accession>
<keyword evidence="1" id="KW-1133">Transmembrane helix</keyword>
<dbReference type="InterPro" id="IPR018604">
    <property type="entry name" value="YycI-like"/>
</dbReference>
<feature type="domain" description="Regulatory protein YycH-like" evidence="2">
    <location>
        <begin position="34"/>
        <end position="261"/>
    </location>
</feature>
<evidence type="ECO:0000313" key="3">
    <source>
        <dbReference type="EMBL" id="MFD2627365.1"/>
    </source>
</evidence>
<feature type="transmembrane region" description="Helical" evidence="1">
    <location>
        <begin position="6"/>
        <end position="26"/>
    </location>
</feature>